<name>A0A3D5NER2_9PROT</name>
<protein>
    <submittedName>
        <fullName evidence="2">Sigma-54-dependent Fis family transcriptional regulator</fullName>
    </submittedName>
</protein>
<feature type="domain" description="DNA binding HTH" evidence="1">
    <location>
        <begin position="22"/>
        <end position="62"/>
    </location>
</feature>
<organism evidence="2 3">
    <name type="scientific">Thalassospira lucentensis</name>
    <dbReference type="NCBI Taxonomy" id="168935"/>
    <lineage>
        <taxon>Bacteria</taxon>
        <taxon>Pseudomonadati</taxon>
        <taxon>Pseudomonadota</taxon>
        <taxon>Alphaproteobacteria</taxon>
        <taxon>Rhodospirillales</taxon>
        <taxon>Thalassospiraceae</taxon>
        <taxon>Thalassospira</taxon>
    </lineage>
</organism>
<dbReference type="Pfam" id="PF02954">
    <property type="entry name" value="HTH_8"/>
    <property type="match status" value="1"/>
</dbReference>
<evidence type="ECO:0000313" key="3">
    <source>
        <dbReference type="Proteomes" id="UP000264179"/>
    </source>
</evidence>
<feature type="non-terminal residue" evidence="2">
    <location>
        <position position="1"/>
    </location>
</feature>
<dbReference type="SUPFAM" id="SSF46689">
    <property type="entry name" value="Homeodomain-like"/>
    <property type="match status" value="1"/>
</dbReference>
<dbReference type="RefSeq" id="WP_277279177.1">
    <property type="nucleotide sequence ID" value="NZ_DPOP01000168.1"/>
</dbReference>
<dbReference type="Gene3D" id="1.10.10.60">
    <property type="entry name" value="Homeodomain-like"/>
    <property type="match status" value="1"/>
</dbReference>
<dbReference type="EMBL" id="DPOP01000168">
    <property type="protein sequence ID" value="HCW69867.1"/>
    <property type="molecule type" value="Genomic_DNA"/>
</dbReference>
<dbReference type="GO" id="GO:0043565">
    <property type="term" value="F:sequence-specific DNA binding"/>
    <property type="evidence" value="ECO:0007669"/>
    <property type="project" value="InterPro"/>
</dbReference>
<dbReference type="InterPro" id="IPR009057">
    <property type="entry name" value="Homeodomain-like_sf"/>
</dbReference>
<proteinExistence type="predicted"/>
<dbReference type="PRINTS" id="PR01590">
    <property type="entry name" value="HTHFIS"/>
</dbReference>
<comment type="caution">
    <text evidence="2">The sequence shown here is derived from an EMBL/GenBank/DDBJ whole genome shotgun (WGS) entry which is preliminary data.</text>
</comment>
<gene>
    <name evidence="2" type="ORF">DHR80_22205</name>
</gene>
<dbReference type="AlphaFoldDB" id="A0A3D5NER2"/>
<evidence type="ECO:0000259" key="1">
    <source>
        <dbReference type="Pfam" id="PF02954"/>
    </source>
</evidence>
<dbReference type="InterPro" id="IPR002197">
    <property type="entry name" value="HTH_Fis"/>
</dbReference>
<dbReference type="Proteomes" id="UP000264179">
    <property type="component" value="Unassembled WGS sequence"/>
</dbReference>
<reference evidence="2 3" key="1">
    <citation type="journal article" date="2018" name="Nat. Biotechnol.">
        <title>A standardized bacterial taxonomy based on genome phylogeny substantially revises the tree of life.</title>
        <authorList>
            <person name="Parks D.H."/>
            <person name="Chuvochina M."/>
            <person name="Waite D.W."/>
            <person name="Rinke C."/>
            <person name="Skarshewski A."/>
            <person name="Chaumeil P.A."/>
            <person name="Hugenholtz P."/>
        </authorList>
    </citation>
    <scope>NUCLEOTIDE SEQUENCE [LARGE SCALE GENOMIC DNA]</scope>
    <source>
        <strain evidence="2">UBA9881</strain>
    </source>
</reference>
<sequence length="77" mass="8170">NVDAQNTAENGSGTSSLVGRTVAAVERDLIIDTLKHCFGNRTHAANILGISIRTLRNKLRQYTDDGLAVPAPGDGHD</sequence>
<accession>A0A3D5NER2</accession>
<evidence type="ECO:0000313" key="2">
    <source>
        <dbReference type="EMBL" id="HCW69867.1"/>
    </source>
</evidence>